<dbReference type="PANTHER" id="PTHR11814">
    <property type="entry name" value="SULFATE TRANSPORTER"/>
    <property type="match status" value="1"/>
</dbReference>
<dbReference type="AlphaFoldDB" id="A0A1T4WK51"/>
<dbReference type="OrthoDB" id="9771198at2"/>
<feature type="transmembrane region" description="Helical" evidence="6">
    <location>
        <begin position="334"/>
        <end position="354"/>
    </location>
</feature>
<evidence type="ECO:0000256" key="6">
    <source>
        <dbReference type="SAM" id="Phobius"/>
    </source>
</evidence>
<feature type="transmembrane region" description="Helical" evidence="6">
    <location>
        <begin position="132"/>
        <end position="149"/>
    </location>
</feature>
<dbReference type="InterPro" id="IPR001902">
    <property type="entry name" value="SLC26A/SulP_fam"/>
</dbReference>
<feature type="transmembrane region" description="Helical" evidence="6">
    <location>
        <begin position="103"/>
        <end position="120"/>
    </location>
</feature>
<protein>
    <submittedName>
        <fullName evidence="8">Sulfate permease, SulP family</fullName>
    </submittedName>
</protein>
<keyword evidence="3 6" id="KW-1133">Transmembrane helix</keyword>
<gene>
    <name evidence="8" type="ORF">SAMN02745166_00359</name>
</gene>
<feature type="transmembrane region" description="Helical" evidence="6">
    <location>
        <begin position="295"/>
        <end position="314"/>
    </location>
</feature>
<feature type="transmembrane region" description="Helical" evidence="6">
    <location>
        <begin position="214"/>
        <end position="232"/>
    </location>
</feature>
<feature type="compositionally biased region" description="Low complexity" evidence="5">
    <location>
        <begin position="501"/>
        <end position="511"/>
    </location>
</feature>
<evidence type="ECO:0000259" key="7">
    <source>
        <dbReference type="Pfam" id="PF00916"/>
    </source>
</evidence>
<proteinExistence type="predicted"/>
<feature type="transmembrane region" description="Helical" evidence="6">
    <location>
        <begin position="366"/>
        <end position="384"/>
    </location>
</feature>
<feature type="transmembrane region" description="Helical" evidence="6">
    <location>
        <begin position="155"/>
        <end position="174"/>
    </location>
</feature>
<reference evidence="9" key="1">
    <citation type="submission" date="2017-02" db="EMBL/GenBank/DDBJ databases">
        <authorList>
            <person name="Varghese N."/>
            <person name="Submissions S."/>
        </authorList>
    </citation>
    <scope>NUCLEOTIDE SEQUENCE [LARGE SCALE GENOMIC DNA]</scope>
    <source>
        <strain evidence="9">ATCC 700200</strain>
    </source>
</reference>
<keyword evidence="9" id="KW-1185">Reference proteome</keyword>
<dbReference type="EMBL" id="FUYE01000001">
    <property type="protein sequence ID" value="SKA77285.1"/>
    <property type="molecule type" value="Genomic_DNA"/>
</dbReference>
<keyword evidence="4 6" id="KW-0472">Membrane</keyword>
<dbReference type="InterPro" id="IPR011547">
    <property type="entry name" value="SLC26A/SulP_dom"/>
</dbReference>
<evidence type="ECO:0000313" key="9">
    <source>
        <dbReference type="Proteomes" id="UP000190774"/>
    </source>
</evidence>
<feature type="transmembrane region" description="Helical" evidence="6">
    <location>
        <begin position="390"/>
        <end position="408"/>
    </location>
</feature>
<evidence type="ECO:0000256" key="4">
    <source>
        <dbReference type="ARBA" id="ARBA00023136"/>
    </source>
</evidence>
<sequence>MSGPTTPSWWQIARNLSRQGRSWLKENLADTGLDPLPIRRWWSTYTPKRFKSDLKAGTSVALLDIPQSMAYAAIAGLPLQFGTTCSAVGGIIGALFINSRFTVLGPSNATAFMIFSYFAADAHLDRVGMMPLLVFMVGTLLLIGSFLKVAELAQYISRAVMVAYVTGAALLIMANQSGNVLGISSRVETEDGQVFQPRTFPGIVWQLLKRLDQCHWESLTIALLTAAIYWGVRKFRPTWPSLVLALVGASVAGLGMKSLNLHVPTFQDAQFTWLDLLPPFPDFTSQRFLSDFSRLFGLAVALAFLATLECSSMSKMLAGLKGLRVDANQDMFGLGMANLSCAYLSGMPCSCSLTRSVLNFSSGARTPVAAMINGSVCLVGALTLGSAVAYLPRAALAMLIICVVVSIIQKRHILICLQATGSDAFTFLLTLAATLMVPLHVAIFTGVGVSLMLYLRKASRPSLVEYEFNQEGHLAEASQACGKTPPSPSFMSRASCSLVRRSSSAPRSSRPAPTPTCASSSCA</sequence>
<comment type="subcellular location">
    <subcellularLocation>
        <location evidence="1">Membrane</location>
        <topology evidence="1">Multi-pass membrane protein</topology>
    </subcellularLocation>
</comment>
<evidence type="ECO:0000256" key="3">
    <source>
        <dbReference type="ARBA" id="ARBA00022989"/>
    </source>
</evidence>
<dbReference type="GO" id="GO:0055085">
    <property type="term" value="P:transmembrane transport"/>
    <property type="evidence" value="ECO:0007669"/>
    <property type="project" value="InterPro"/>
</dbReference>
<evidence type="ECO:0000256" key="5">
    <source>
        <dbReference type="SAM" id="MobiDB-lite"/>
    </source>
</evidence>
<name>A0A1T4WK51_9BACT</name>
<dbReference type="Proteomes" id="UP000190774">
    <property type="component" value="Unassembled WGS sequence"/>
</dbReference>
<accession>A0A1T4WK51</accession>
<feature type="region of interest" description="Disordered" evidence="5">
    <location>
        <begin position="501"/>
        <end position="523"/>
    </location>
</feature>
<feature type="transmembrane region" description="Helical" evidence="6">
    <location>
        <begin position="71"/>
        <end position="97"/>
    </location>
</feature>
<evidence type="ECO:0000313" key="8">
    <source>
        <dbReference type="EMBL" id="SKA77285.1"/>
    </source>
</evidence>
<feature type="domain" description="SLC26A/SulP transporter" evidence="7">
    <location>
        <begin position="50"/>
        <end position="429"/>
    </location>
</feature>
<feature type="transmembrane region" description="Helical" evidence="6">
    <location>
        <begin position="238"/>
        <end position="256"/>
    </location>
</feature>
<keyword evidence="2 6" id="KW-0812">Transmembrane</keyword>
<evidence type="ECO:0000256" key="2">
    <source>
        <dbReference type="ARBA" id="ARBA00022692"/>
    </source>
</evidence>
<dbReference type="RefSeq" id="WP_078811581.1">
    <property type="nucleotide sequence ID" value="NZ_FUYE01000001.1"/>
</dbReference>
<evidence type="ECO:0000256" key="1">
    <source>
        <dbReference type="ARBA" id="ARBA00004141"/>
    </source>
</evidence>
<dbReference type="STRING" id="48467.SAMN02745166_00359"/>
<organism evidence="8 9">
    <name type="scientific">Prosthecobacter debontii</name>
    <dbReference type="NCBI Taxonomy" id="48467"/>
    <lineage>
        <taxon>Bacteria</taxon>
        <taxon>Pseudomonadati</taxon>
        <taxon>Verrucomicrobiota</taxon>
        <taxon>Verrucomicrobiia</taxon>
        <taxon>Verrucomicrobiales</taxon>
        <taxon>Verrucomicrobiaceae</taxon>
        <taxon>Prosthecobacter</taxon>
    </lineage>
</organism>
<dbReference type="Pfam" id="PF00916">
    <property type="entry name" value="Sulfate_transp"/>
    <property type="match status" value="1"/>
</dbReference>
<dbReference type="GO" id="GO:0016020">
    <property type="term" value="C:membrane"/>
    <property type="evidence" value="ECO:0007669"/>
    <property type="project" value="UniProtKB-SubCell"/>
</dbReference>